<evidence type="ECO:0000256" key="1">
    <source>
        <dbReference type="ARBA" id="ARBA00008668"/>
    </source>
</evidence>
<evidence type="ECO:0000313" key="3">
    <source>
        <dbReference type="Proteomes" id="UP001605036"/>
    </source>
</evidence>
<gene>
    <name evidence="2" type="ORF">R1flu_027907</name>
</gene>
<sequence length="97" mass="10869">MIACCGVEGAGRYNFDLDLICGMHGASMCANPDEHVNWDGVHFTEQFYRTIAQFVLDGKFSDLDISYSALCDLDFSFFNSSVTYDQVYSPVQARSQD</sequence>
<proteinExistence type="inferred from homology"/>
<evidence type="ECO:0000313" key="2">
    <source>
        <dbReference type="EMBL" id="KAL2609334.1"/>
    </source>
</evidence>
<dbReference type="Gene3D" id="3.40.50.1110">
    <property type="entry name" value="SGNH hydrolase"/>
    <property type="match status" value="1"/>
</dbReference>
<dbReference type="Proteomes" id="UP001605036">
    <property type="component" value="Unassembled WGS sequence"/>
</dbReference>
<dbReference type="InterPro" id="IPR036514">
    <property type="entry name" value="SGNH_hydro_sf"/>
</dbReference>
<keyword evidence="3" id="KW-1185">Reference proteome</keyword>
<evidence type="ECO:0008006" key="4">
    <source>
        <dbReference type="Google" id="ProtNLM"/>
    </source>
</evidence>
<name>A0ABD1XK63_9MARC</name>
<dbReference type="PANTHER" id="PTHR22835:SF659">
    <property type="entry name" value="GDSL LIPASE_ACYLHYDROLASE, PUTATIVE (AFU_ORTHOLOGUE AFUA_2G00510)-RELATED"/>
    <property type="match status" value="1"/>
</dbReference>
<dbReference type="PANTHER" id="PTHR22835">
    <property type="entry name" value="ZINC FINGER FYVE DOMAIN CONTAINING PROTEIN"/>
    <property type="match status" value="1"/>
</dbReference>
<reference evidence="2 3" key="1">
    <citation type="submission" date="2024-09" db="EMBL/GenBank/DDBJ databases">
        <title>Chromosome-scale assembly of Riccia fluitans.</title>
        <authorList>
            <person name="Paukszto L."/>
            <person name="Sawicki J."/>
            <person name="Karawczyk K."/>
            <person name="Piernik-Szablinska J."/>
            <person name="Szczecinska M."/>
            <person name="Mazdziarz M."/>
        </authorList>
    </citation>
    <scope>NUCLEOTIDE SEQUENCE [LARGE SCALE GENOMIC DNA]</scope>
    <source>
        <strain evidence="2">Rf_01</strain>
        <tissue evidence="2">Aerial parts of the thallus</tissue>
    </source>
</reference>
<dbReference type="EMBL" id="JBHFFA010000008">
    <property type="protein sequence ID" value="KAL2609334.1"/>
    <property type="molecule type" value="Genomic_DNA"/>
</dbReference>
<protein>
    <recommendedName>
        <fullName evidence="4">Esterase</fullName>
    </recommendedName>
</protein>
<dbReference type="AlphaFoldDB" id="A0ABD1XK63"/>
<comment type="caution">
    <text evidence="2">The sequence shown here is derived from an EMBL/GenBank/DDBJ whole genome shotgun (WGS) entry which is preliminary data.</text>
</comment>
<comment type="similarity">
    <text evidence="1">Belongs to the 'GDSL' lipolytic enzyme family.</text>
</comment>
<organism evidence="2 3">
    <name type="scientific">Riccia fluitans</name>
    <dbReference type="NCBI Taxonomy" id="41844"/>
    <lineage>
        <taxon>Eukaryota</taxon>
        <taxon>Viridiplantae</taxon>
        <taxon>Streptophyta</taxon>
        <taxon>Embryophyta</taxon>
        <taxon>Marchantiophyta</taxon>
        <taxon>Marchantiopsida</taxon>
        <taxon>Marchantiidae</taxon>
        <taxon>Marchantiales</taxon>
        <taxon>Ricciaceae</taxon>
        <taxon>Riccia</taxon>
    </lineage>
</organism>
<accession>A0ABD1XK63</accession>